<sequence length="552" mass="59768">MVTAAPTTNALRPLITQAGLASAVGLNGQSVQVNITHISYGTGQYTPTGQETALRSEKIRVPIAGGTKVSPTAHQVYAAGLRAPAGAPWFAYEVGFWAGDVLFAVYANVSAPVIYISDTVDVVGAYLLGTSALPNDAISVVVDPNAASVFNILAQLPLVRYDLQALSPVQQTQVQKNLGLDQLFAKFSDVGANNNLLTNGGMDIWQENTNFNIPKVTLPYTADCFVVHGGRATDTGGINVVMARWPTSPSHYGAVSHGIDDDLPRGVDRFMACYRGGAGLVSIQNRSLQNYYTYAGRRVVFSLYARIAGYNGQAYNVTDHLPEEGPTLPCQLGVQRVVSQTGSGSIIKTAEITPYWKRIYVVLDIPAPDEVNFPLSIPKERSYAGMFFQVNSAASIEIHTTAWKVEDCLYPSDFPIENIKPSPWLPKPFSAELMECQRYYCKSYPTYVPVGTPFTDHFQASGFKRTMNDMGDQMINTISTQFPIEMISKPAITIYNAVSGTANNAGLVTSAANPTFAVAGIEWGVKGIHSIHFNGYTSNIALEFHYSANARL</sequence>
<proteinExistence type="predicted"/>
<evidence type="ECO:0000313" key="2">
    <source>
        <dbReference type="Proteomes" id="UP000614287"/>
    </source>
</evidence>
<comment type="caution">
    <text evidence="1">The sequence shown here is derived from an EMBL/GenBank/DDBJ whole genome shotgun (WGS) entry which is preliminary data.</text>
</comment>
<gene>
    <name evidence="1" type="ORF">GCM10009007_18880</name>
</gene>
<reference evidence="1" key="2">
    <citation type="submission" date="2020-09" db="EMBL/GenBank/DDBJ databases">
        <authorList>
            <person name="Sun Q."/>
            <person name="Kim S."/>
        </authorList>
    </citation>
    <scope>NUCLEOTIDE SEQUENCE</scope>
    <source>
        <strain evidence="1">KCTC 32501</strain>
    </source>
</reference>
<dbReference type="RefSeq" id="WP_189493718.1">
    <property type="nucleotide sequence ID" value="NZ_BMZG01000011.1"/>
</dbReference>
<organism evidence="1 2">
    <name type="scientific">Formosimonas limnophila</name>
    <dbReference type="NCBI Taxonomy" id="1384487"/>
    <lineage>
        <taxon>Bacteria</taxon>
        <taxon>Pseudomonadati</taxon>
        <taxon>Pseudomonadota</taxon>
        <taxon>Betaproteobacteria</taxon>
        <taxon>Burkholderiales</taxon>
        <taxon>Burkholderiaceae</taxon>
        <taxon>Formosimonas</taxon>
    </lineage>
</organism>
<accession>A0A8J3G0D3</accession>
<dbReference type="Proteomes" id="UP000614287">
    <property type="component" value="Unassembled WGS sequence"/>
</dbReference>
<reference evidence="1" key="1">
    <citation type="journal article" date="2014" name="Int. J. Syst. Evol. Microbiol.">
        <title>Complete genome sequence of Corynebacterium casei LMG S-19264T (=DSM 44701T), isolated from a smear-ripened cheese.</title>
        <authorList>
            <consortium name="US DOE Joint Genome Institute (JGI-PGF)"/>
            <person name="Walter F."/>
            <person name="Albersmeier A."/>
            <person name="Kalinowski J."/>
            <person name="Ruckert C."/>
        </authorList>
    </citation>
    <scope>NUCLEOTIDE SEQUENCE</scope>
    <source>
        <strain evidence="1">KCTC 32501</strain>
    </source>
</reference>
<keyword evidence="2" id="KW-1185">Reference proteome</keyword>
<dbReference type="EMBL" id="BMZG01000011">
    <property type="protein sequence ID" value="GHA78159.1"/>
    <property type="molecule type" value="Genomic_DNA"/>
</dbReference>
<evidence type="ECO:0000313" key="1">
    <source>
        <dbReference type="EMBL" id="GHA78159.1"/>
    </source>
</evidence>
<dbReference type="AlphaFoldDB" id="A0A8J3G0D3"/>
<name>A0A8J3G0D3_9BURK</name>
<protein>
    <submittedName>
        <fullName evidence="1">Uncharacterized protein</fullName>
    </submittedName>
</protein>